<reference evidence="5" key="1">
    <citation type="submission" date="2019-11" db="EMBL/GenBank/DDBJ databases">
        <authorList>
            <person name="Feng L."/>
        </authorList>
    </citation>
    <scope>NUCLEOTIDE SEQUENCE</scope>
    <source>
        <strain evidence="5">AcaccaeLFYP115</strain>
    </source>
</reference>
<sequence length="383" mass="42991">MFRMTEANVTKNHEKQIVRDFVHCYNCRRNMEMTQKAAQCTKGELLTTMRNNAISKEQLLEFYRKMIRIREFENEAIELAKMNLTRAAVHTYNGEEAIAVGVCAHLNDQDYITSTHRGHGHCIAKGADMKLMFAELMARESGYCKGKGGSMHIADMSIGMLGANGIVGGGLPISVGAAFALKYTSSKNIAVCFFGDGASNQGSFHEAVNLASVMKLPVIFVCENNQWAISTSQKKSSNIENLSDRAVGYGIEGITVDGNDIEAVYSEFGRACEKVRGGSGPILMEMKTYRIAGHYYGDNENYRSREEVTEWKEKCPIRHVEKLLAEEYGFKEEDFKKIQKEELAVVLEASESAKNEKEPSPEDLRNDLYDTSFAEIQWNRFVK</sequence>
<dbReference type="PANTHER" id="PTHR11516">
    <property type="entry name" value="PYRUVATE DEHYDROGENASE E1 COMPONENT, ALPHA SUBUNIT BACTERIAL AND ORGANELLAR"/>
    <property type="match status" value="1"/>
</dbReference>
<dbReference type="InterPro" id="IPR050642">
    <property type="entry name" value="PDH_E1_Alpha_Subunit"/>
</dbReference>
<keyword evidence="3" id="KW-0786">Thiamine pyrophosphate</keyword>
<gene>
    <name evidence="5" type="primary">acoA</name>
    <name evidence="5" type="ORF">ACLFYP115_01326</name>
</gene>
<organism evidence="5">
    <name type="scientific">Anaerostipes caccae</name>
    <dbReference type="NCBI Taxonomy" id="105841"/>
    <lineage>
        <taxon>Bacteria</taxon>
        <taxon>Bacillati</taxon>
        <taxon>Bacillota</taxon>
        <taxon>Clostridia</taxon>
        <taxon>Lachnospirales</taxon>
        <taxon>Lachnospiraceae</taxon>
        <taxon>Anaerostipes</taxon>
    </lineage>
</organism>
<comment type="cofactor">
    <cofactor evidence="1">
        <name>thiamine diphosphate</name>
        <dbReference type="ChEBI" id="CHEBI:58937"/>
    </cofactor>
</comment>
<dbReference type="PANTHER" id="PTHR11516:SF60">
    <property type="entry name" value="PYRUVATE DEHYDROGENASE E1 COMPONENT SUBUNIT ALPHA"/>
    <property type="match status" value="1"/>
</dbReference>
<feature type="domain" description="Dehydrogenase E1 component" evidence="4">
    <location>
        <begin position="64"/>
        <end position="362"/>
    </location>
</feature>
<dbReference type="Gene3D" id="3.40.50.970">
    <property type="match status" value="1"/>
</dbReference>
<evidence type="ECO:0000259" key="4">
    <source>
        <dbReference type="Pfam" id="PF00676"/>
    </source>
</evidence>
<dbReference type="EC" id="1.1.1.-" evidence="5"/>
<name>A0A6N2TEB9_9FIRM</name>
<accession>A0A6N2TEB9</accession>
<evidence type="ECO:0000313" key="5">
    <source>
        <dbReference type="EMBL" id="VYT02006.1"/>
    </source>
</evidence>
<dbReference type="EMBL" id="CACRSQ010000003">
    <property type="protein sequence ID" value="VYT02006.1"/>
    <property type="molecule type" value="Genomic_DNA"/>
</dbReference>
<dbReference type="InterPro" id="IPR029061">
    <property type="entry name" value="THDP-binding"/>
</dbReference>
<dbReference type="Pfam" id="PF00676">
    <property type="entry name" value="E1_dh"/>
    <property type="match status" value="1"/>
</dbReference>
<protein>
    <submittedName>
        <fullName evidence="5">Acetoin:2,6-dichlorophenolindophenol oxidoreductase subunit alpha</fullName>
        <ecNumber evidence="5">1.1.1.-</ecNumber>
    </submittedName>
</protein>
<dbReference type="GO" id="GO:0006086">
    <property type="term" value="P:pyruvate decarboxylation to acetyl-CoA"/>
    <property type="evidence" value="ECO:0007669"/>
    <property type="project" value="TreeGrafter"/>
</dbReference>
<evidence type="ECO:0000256" key="1">
    <source>
        <dbReference type="ARBA" id="ARBA00001964"/>
    </source>
</evidence>
<proteinExistence type="predicted"/>
<evidence type="ECO:0000256" key="3">
    <source>
        <dbReference type="ARBA" id="ARBA00023052"/>
    </source>
</evidence>
<dbReference type="InterPro" id="IPR001017">
    <property type="entry name" value="DH_E1"/>
</dbReference>
<evidence type="ECO:0000256" key="2">
    <source>
        <dbReference type="ARBA" id="ARBA00023002"/>
    </source>
</evidence>
<dbReference type="AlphaFoldDB" id="A0A6N2TEB9"/>
<dbReference type="CDD" id="cd02000">
    <property type="entry name" value="TPP_E1_PDC_ADC_BCADC"/>
    <property type="match status" value="1"/>
</dbReference>
<dbReference type="GO" id="GO:0004739">
    <property type="term" value="F:pyruvate dehydrogenase (acetyl-transferring) activity"/>
    <property type="evidence" value="ECO:0007669"/>
    <property type="project" value="TreeGrafter"/>
</dbReference>
<keyword evidence="2 5" id="KW-0560">Oxidoreductase</keyword>
<dbReference type="SUPFAM" id="SSF52518">
    <property type="entry name" value="Thiamin diphosphate-binding fold (THDP-binding)"/>
    <property type="match status" value="1"/>
</dbReference>